<keyword evidence="3" id="KW-1185">Reference proteome</keyword>
<dbReference type="RefSeq" id="WP_218063422.1">
    <property type="nucleotide sequence ID" value="NZ_JAAMFM010000001.1"/>
</dbReference>
<evidence type="ECO:0000313" key="3">
    <source>
        <dbReference type="Proteomes" id="UP000543556"/>
    </source>
</evidence>
<name>A0A7Y7IDT4_9MICC</name>
<dbReference type="Proteomes" id="UP000543556">
    <property type="component" value="Unassembled WGS sequence"/>
</dbReference>
<reference evidence="2 3" key="1">
    <citation type="submission" date="2020-02" db="EMBL/GenBank/DDBJ databases">
        <title>Genome sequence of strain AETb3-4.</title>
        <authorList>
            <person name="Gao J."/>
            <person name="Zhang X."/>
        </authorList>
    </citation>
    <scope>NUCLEOTIDE SEQUENCE [LARGE SCALE GENOMIC DNA]</scope>
    <source>
        <strain evidence="2 3">AETb3-4</strain>
    </source>
</reference>
<feature type="non-terminal residue" evidence="2">
    <location>
        <position position="60"/>
    </location>
</feature>
<evidence type="ECO:0000313" key="2">
    <source>
        <dbReference type="EMBL" id="NVM93647.1"/>
    </source>
</evidence>
<sequence>MEATARTPGHPGSTREGRDGGGHVRRLIALAESLARAATTPSTGPSPRPGAAPGPGAGSG</sequence>
<dbReference type="AlphaFoldDB" id="A0A7Y7IDT4"/>
<protein>
    <submittedName>
        <fullName evidence="2">Uncharacterized protein</fullName>
    </submittedName>
</protein>
<feature type="region of interest" description="Disordered" evidence="1">
    <location>
        <begin position="1"/>
        <end position="60"/>
    </location>
</feature>
<feature type="compositionally biased region" description="Basic and acidic residues" evidence="1">
    <location>
        <begin position="13"/>
        <end position="22"/>
    </location>
</feature>
<dbReference type="EMBL" id="JAAMFM010000001">
    <property type="protein sequence ID" value="NVM93647.1"/>
    <property type="molecule type" value="Genomic_DNA"/>
</dbReference>
<comment type="caution">
    <text evidence="2">The sequence shown here is derived from an EMBL/GenBank/DDBJ whole genome shotgun (WGS) entry which is preliminary data.</text>
</comment>
<organism evidence="2 3">
    <name type="scientific">Arthrobacter wenxiniae</name>
    <dbReference type="NCBI Taxonomy" id="2713570"/>
    <lineage>
        <taxon>Bacteria</taxon>
        <taxon>Bacillati</taxon>
        <taxon>Actinomycetota</taxon>
        <taxon>Actinomycetes</taxon>
        <taxon>Micrococcales</taxon>
        <taxon>Micrococcaceae</taxon>
        <taxon>Arthrobacter</taxon>
    </lineage>
</organism>
<proteinExistence type="predicted"/>
<gene>
    <name evidence="2" type="ORF">G6034_01750</name>
</gene>
<evidence type="ECO:0000256" key="1">
    <source>
        <dbReference type="SAM" id="MobiDB-lite"/>
    </source>
</evidence>
<accession>A0A7Y7IDT4</accession>